<dbReference type="EMBL" id="CALLCH030000003">
    <property type="protein sequence ID" value="CAI4212147.1"/>
    <property type="molecule type" value="Genomic_DNA"/>
</dbReference>
<dbReference type="InterPro" id="IPR013785">
    <property type="entry name" value="Aldolase_TIM"/>
</dbReference>
<dbReference type="PANTHER" id="PTHR12128:SF24">
    <property type="entry name" value="DIHYDRODIPICOLINATE SYNTHETASE FAMILY PROTEIN (AFU_ORTHOLOGUE AFUA_3G11920)"/>
    <property type="match status" value="1"/>
</dbReference>
<evidence type="ECO:0000313" key="2">
    <source>
        <dbReference type="Proteomes" id="UP000838763"/>
    </source>
</evidence>
<gene>
    <name evidence="1" type="ORF">PPNO1_LOCUS1915</name>
</gene>
<name>A0A9P1GYC5_9PEZI</name>
<dbReference type="PANTHER" id="PTHR12128">
    <property type="entry name" value="DIHYDRODIPICOLINATE SYNTHASE"/>
    <property type="match status" value="1"/>
</dbReference>
<sequence length="90" mass="9946">MTRQLQPGIYAPTQVFYHESTQDLDISTIEKHAVRLARAGISGIVTNGSNGEAVYLTTQERLQVTRITRNALDIAGFANPCRESISIRTL</sequence>
<dbReference type="AlphaFoldDB" id="A0A9P1GYC5"/>
<organism evidence="1 2">
    <name type="scientific">Parascedosporium putredinis</name>
    <dbReference type="NCBI Taxonomy" id="1442378"/>
    <lineage>
        <taxon>Eukaryota</taxon>
        <taxon>Fungi</taxon>
        <taxon>Dikarya</taxon>
        <taxon>Ascomycota</taxon>
        <taxon>Pezizomycotina</taxon>
        <taxon>Sordariomycetes</taxon>
        <taxon>Hypocreomycetidae</taxon>
        <taxon>Microascales</taxon>
        <taxon>Microascaceae</taxon>
        <taxon>Parascedosporium</taxon>
    </lineage>
</organism>
<dbReference type="GO" id="GO:0008840">
    <property type="term" value="F:4-hydroxy-tetrahydrodipicolinate synthase activity"/>
    <property type="evidence" value="ECO:0007669"/>
    <property type="project" value="TreeGrafter"/>
</dbReference>
<accession>A0A9P1GYC5</accession>
<dbReference type="OrthoDB" id="191315at2759"/>
<evidence type="ECO:0000313" key="1">
    <source>
        <dbReference type="EMBL" id="CAI4212147.1"/>
    </source>
</evidence>
<comment type="caution">
    <text evidence="1">The sequence shown here is derived from an EMBL/GenBank/DDBJ whole genome shotgun (WGS) entry which is preliminary data.</text>
</comment>
<protein>
    <submittedName>
        <fullName evidence="1">Uncharacterized protein</fullName>
    </submittedName>
</protein>
<keyword evidence="2" id="KW-1185">Reference proteome</keyword>
<dbReference type="Proteomes" id="UP000838763">
    <property type="component" value="Unassembled WGS sequence"/>
</dbReference>
<dbReference type="InterPro" id="IPR002220">
    <property type="entry name" value="DapA-like"/>
</dbReference>
<proteinExistence type="predicted"/>
<reference evidence="1" key="1">
    <citation type="submission" date="2022-11" db="EMBL/GenBank/DDBJ databases">
        <authorList>
            <person name="Scott C."/>
            <person name="Bruce N."/>
        </authorList>
    </citation>
    <scope>NUCLEOTIDE SEQUENCE</scope>
</reference>
<dbReference type="Gene3D" id="3.20.20.70">
    <property type="entry name" value="Aldolase class I"/>
    <property type="match status" value="1"/>
</dbReference>
<dbReference type="SUPFAM" id="SSF51569">
    <property type="entry name" value="Aldolase"/>
    <property type="match status" value="1"/>
</dbReference>